<feature type="domain" description="Tyrosine specific protein phosphatases" evidence="4">
    <location>
        <begin position="38"/>
        <end position="90"/>
    </location>
</feature>
<accession>D8RQX2</accession>
<dbReference type="PANTHER" id="PTHR46381:SF2">
    <property type="entry name" value="MAP KINASE PHOSPHATASE"/>
    <property type="match status" value="1"/>
</dbReference>
<keyword evidence="6" id="KW-1185">Reference proteome</keyword>
<dbReference type="Proteomes" id="UP000001514">
    <property type="component" value="Unassembled WGS sequence"/>
</dbReference>
<dbReference type="InterPro" id="IPR003595">
    <property type="entry name" value="Tyr_Pase_cat"/>
</dbReference>
<dbReference type="InterPro" id="IPR016130">
    <property type="entry name" value="Tyr_Pase_AS"/>
</dbReference>
<feature type="non-terminal residue" evidence="5">
    <location>
        <position position="172"/>
    </location>
</feature>
<dbReference type="PROSITE" id="PS50056">
    <property type="entry name" value="TYR_PHOSPHATASE_2"/>
    <property type="match status" value="1"/>
</dbReference>
<dbReference type="CDD" id="cd14498">
    <property type="entry name" value="DSP"/>
    <property type="match status" value="1"/>
</dbReference>
<dbReference type="GO" id="GO:0004721">
    <property type="term" value="F:phosphoprotein phosphatase activity"/>
    <property type="evidence" value="ECO:0007669"/>
    <property type="project" value="UniProtKB-KW"/>
</dbReference>
<dbReference type="SMART" id="SM00195">
    <property type="entry name" value="DSPc"/>
    <property type="match status" value="1"/>
</dbReference>
<evidence type="ECO:0000256" key="1">
    <source>
        <dbReference type="ARBA" id="ARBA00022801"/>
    </source>
</evidence>
<dbReference type="SUPFAM" id="SSF52799">
    <property type="entry name" value="(Phosphotyrosine protein) phosphatases II"/>
    <property type="match status" value="1"/>
</dbReference>
<dbReference type="PANTHER" id="PTHR46381">
    <property type="entry name" value="MKPA PROTEIN"/>
    <property type="match status" value="1"/>
</dbReference>
<dbReference type="InterPro" id="IPR000387">
    <property type="entry name" value="Tyr_Pase_dom"/>
</dbReference>
<evidence type="ECO:0008006" key="7">
    <source>
        <dbReference type="Google" id="ProtNLM"/>
    </source>
</evidence>
<dbReference type="InterPro" id="IPR020422">
    <property type="entry name" value="TYR_PHOSPHATASE_DUAL_dom"/>
</dbReference>
<gene>
    <name evidence="5" type="ORF">SELMODRAFT_27743</name>
</gene>
<proteinExistence type="predicted"/>
<sequence length="172" mass="19766">NCVGFCCPEYYPKEFQYKTLWLHDTPAEDIVCVLYDVFDFLELVREQAGCQVLVHCSEGVSRSAALVIAYMMWRDRKNFDQAFDRMKSLRGSTNPNLGFVFQLMQWQARIIGAQNKPSTTSMYRIAPQSAYDPLYLVPKTVANPSFDALDSRGSFVVQTTSKLYVWKGKRCE</sequence>
<dbReference type="STRING" id="88036.D8RQX2"/>
<evidence type="ECO:0000313" key="5">
    <source>
        <dbReference type="EMBL" id="EFJ25293.1"/>
    </source>
</evidence>
<dbReference type="AlphaFoldDB" id="D8RQX2"/>
<dbReference type="Pfam" id="PF00782">
    <property type="entry name" value="DSPc"/>
    <property type="match status" value="1"/>
</dbReference>
<dbReference type="InterPro" id="IPR029021">
    <property type="entry name" value="Prot-tyrosine_phosphatase-like"/>
</dbReference>
<keyword evidence="2" id="KW-0904">Protein phosphatase</keyword>
<evidence type="ECO:0000259" key="3">
    <source>
        <dbReference type="PROSITE" id="PS50054"/>
    </source>
</evidence>
<dbReference type="Gene3D" id="3.90.190.10">
    <property type="entry name" value="Protein tyrosine phosphatase superfamily"/>
    <property type="match status" value="1"/>
</dbReference>
<dbReference type="SMART" id="SM00404">
    <property type="entry name" value="PTPc_motif"/>
    <property type="match status" value="1"/>
</dbReference>
<feature type="domain" description="Tyrosine-protein phosphatase" evidence="3">
    <location>
        <begin position="1"/>
        <end position="112"/>
    </location>
</feature>
<dbReference type="InParanoid" id="D8RQX2"/>
<dbReference type="HOGENOM" id="CLU_1559279_0_0_1"/>
<dbReference type="PROSITE" id="PS50054">
    <property type="entry name" value="TYR_PHOSPHATASE_DUAL"/>
    <property type="match status" value="1"/>
</dbReference>
<keyword evidence="1" id="KW-0378">Hydrolase</keyword>
<protein>
    <recommendedName>
        <fullName evidence="7">Protein-tyrosine-phosphatase</fullName>
    </recommendedName>
</protein>
<dbReference type="Gramene" id="EFJ25293">
    <property type="protein sequence ID" value="EFJ25293"/>
    <property type="gene ID" value="SELMODRAFT_27743"/>
</dbReference>
<reference evidence="5 6" key="1">
    <citation type="journal article" date="2011" name="Science">
        <title>The Selaginella genome identifies genetic changes associated with the evolution of vascular plants.</title>
        <authorList>
            <person name="Banks J.A."/>
            <person name="Nishiyama T."/>
            <person name="Hasebe M."/>
            <person name="Bowman J.L."/>
            <person name="Gribskov M."/>
            <person name="dePamphilis C."/>
            <person name="Albert V.A."/>
            <person name="Aono N."/>
            <person name="Aoyama T."/>
            <person name="Ambrose B.A."/>
            <person name="Ashton N.W."/>
            <person name="Axtell M.J."/>
            <person name="Barker E."/>
            <person name="Barker M.S."/>
            <person name="Bennetzen J.L."/>
            <person name="Bonawitz N.D."/>
            <person name="Chapple C."/>
            <person name="Cheng C."/>
            <person name="Correa L.G."/>
            <person name="Dacre M."/>
            <person name="DeBarry J."/>
            <person name="Dreyer I."/>
            <person name="Elias M."/>
            <person name="Engstrom E.M."/>
            <person name="Estelle M."/>
            <person name="Feng L."/>
            <person name="Finet C."/>
            <person name="Floyd S.K."/>
            <person name="Frommer W.B."/>
            <person name="Fujita T."/>
            <person name="Gramzow L."/>
            <person name="Gutensohn M."/>
            <person name="Harholt J."/>
            <person name="Hattori M."/>
            <person name="Heyl A."/>
            <person name="Hirai T."/>
            <person name="Hiwatashi Y."/>
            <person name="Ishikawa M."/>
            <person name="Iwata M."/>
            <person name="Karol K.G."/>
            <person name="Koehler B."/>
            <person name="Kolukisaoglu U."/>
            <person name="Kubo M."/>
            <person name="Kurata T."/>
            <person name="Lalonde S."/>
            <person name="Li K."/>
            <person name="Li Y."/>
            <person name="Litt A."/>
            <person name="Lyons E."/>
            <person name="Manning G."/>
            <person name="Maruyama T."/>
            <person name="Michael T.P."/>
            <person name="Mikami K."/>
            <person name="Miyazaki S."/>
            <person name="Morinaga S."/>
            <person name="Murata T."/>
            <person name="Mueller-Roeber B."/>
            <person name="Nelson D.R."/>
            <person name="Obara M."/>
            <person name="Oguri Y."/>
            <person name="Olmstead R.G."/>
            <person name="Onodera N."/>
            <person name="Petersen B.L."/>
            <person name="Pils B."/>
            <person name="Prigge M."/>
            <person name="Rensing S.A."/>
            <person name="Riano-Pachon D.M."/>
            <person name="Roberts A.W."/>
            <person name="Sato Y."/>
            <person name="Scheller H.V."/>
            <person name="Schulz B."/>
            <person name="Schulz C."/>
            <person name="Shakirov E.V."/>
            <person name="Shibagaki N."/>
            <person name="Shinohara N."/>
            <person name="Shippen D.E."/>
            <person name="Soerensen I."/>
            <person name="Sotooka R."/>
            <person name="Sugimoto N."/>
            <person name="Sugita M."/>
            <person name="Sumikawa N."/>
            <person name="Tanurdzic M."/>
            <person name="Theissen G."/>
            <person name="Ulvskov P."/>
            <person name="Wakazuki S."/>
            <person name="Weng J.K."/>
            <person name="Willats W.W."/>
            <person name="Wipf D."/>
            <person name="Wolf P.G."/>
            <person name="Yang L."/>
            <person name="Zimmer A.D."/>
            <person name="Zhu Q."/>
            <person name="Mitros T."/>
            <person name="Hellsten U."/>
            <person name="Loque D."/>
            <person name="Otillar R."/>
            <person name="Salamov A."/>
            <person name="Schmutz J."/>
            <person name="Shapiro H."/>
            <person name="Lindquist E."/>
            <person name="Lucas S."/>
            <person name="Rokhsar D."/>
            <person name="Grigoriev I.V."/>
        </authorList>
    </citation>
    <scope>NUCLEOTIDE SEQUENCE [LARGE SCALE GENOMIC DNA]</scope>
</reference>
<dbReference type="EMBL" id="GL377587">
    <property type="protein sequence ID" value="EFJ25293.1"/>
    <property type="molecule type" value="Genomic_DNA"/>
</dbReference>
<dbReference type="eggNOG" id="KOG1716">
    <property type="taxonomic scope" value="Eukaryota"/>
</dbReference>
<dbReference type="KEGG" id="smo:SELMODRAFT_27743"/>
<dbReference type="SUPFAM" id="SSF55753">
    <property type="entry name" value="Actin depolymerizing proteins"/>
    <property type="match status" value="1"/>
</dbReference>
<dbReference type="PROSITE" id="PS00383">
    <property type="entry name" value="TYR_PHOSPHATASE_1"/>
    <property type="match status" value="1"/>
</dbReference>
<evidence type="ECO:0000313" key="6">
    <source>
        <dbReference type="Proteomes" id="UP000001514"/>
    </source>
</evidence>
<dbReference type="InterPro" id="IPR000340">
    <property type="entry name" value="Dual-sp_phosphatase_cat-dom"/>
</dbReference>
<organism evidence="6">
    <name type="scientific">Selaginella moellendorffii</name>
    <name type="common">Spikemoss</name>
    <dbReference type="NCBI Taxonomy" id="88036"/>
    <lineage>
        <taxon>Eukaryota</taxon>
        <taxon>Viridiplantae</taxon>
        <taxon>Streptophyta</taxon>
        <taxon>Embryophyta</taxon>
        <taxon>Tracheophyta</taxon>
        <taxon>Lycopodiopsida</taxon>
        <taxon>Selaginellales</taxon>
        <taxon>Selaginellaceae</taxon>
        <taxon>Selaginella</taxon>
    </lineage>
</organism>
<evidence type="ECO:0000256" key="2">
    <source>
        <dbReference type="ARBA" id="ARBA00022912"/>
    </source>
</evidence>
<feature type="non-terminal residue" evidence="5">
    <location>
        <position position="1"/>
    </location>
</feature>
<name>D8RQX2_SELML</name>
<evidence type="ECO:0000259" key="4">
    <source>
        <dbReference type="PROSITE" id="PS50056"/>
    </source>
</evidence>